<accession>A0A1V6TH45</accession>
<protein>
    <submittedName>
        <fullName evidence="1">Uncharacterized protein</fullName>
    </submittedName>
</protein>
<evidence type="ECO:0000313" key="1">
    <source>
        <dbReference type="EMBL" id="OQE24923.1"/>
    </source>
</evidence>
<proteinExistence type="predicted"/>
<dbReference type="Proteomes" id="UP000191342">
    <property type="component" value="Unassembled WGS sequence"/>
</dbReference>
<dbReference type="AlphaFoldDB" id="A0A1V6TH45"/>
<keyword evidence="2" id="KW-1185">Reference proteome</keyword>
<dbReference type="OrthoDB" id="6509908at2759"/>
<organism evidence="1 2">
    <name type="scientific">Penicillium flavigenum</name>
    <dbReference type="NCBI Taxonomy" id="254877"/>
    <lineage>
        <taxon>Eukaryota</taxon>
        <taxon>Fungi</taxon>
        <taxon>Dikarya</taxon>
        <taxon>Ascomycota</taxon>
        <taxon>Pezizomycotina</taxon>
        <taxon>Eurotiomycetes</taxon>
        <taxon>Eurotiomycetidae</taxon>
        <taxon>Eurotiales</taxon>
        <taxon>Aspergillaceae</taxon>
        <taxon>Penicillium</taxon>
    </lineage>
</organism>
<dbReference type="STRING" id="254877.A0A1V6TH45"/>
<reference evidence="2" key="1">
    <citation type="journal article" date="2017" name="Nat. Microbiol.">
        <title>Global analysis of biosynthetic gene clusters reveals vast potential of secondary metabolite production in Penicillium species.</title>
        <authorList>
            <person name="Nielsen J.C."/>
            <person name="Grijseels S."/>
            <person name="Prigent S."/>
            <person name="Ji B."/>
            <person name="Dainat J."/>
            <person name="Nielsen K.F."/>
            <person name="Frisvad J.C."/>
            <person name="Workman M."/>
            <person name="Nielsen J."/>
        </authorList>
    </citation>
    <scope>NUCLEOTIDE SEQUENCE [LARGE SCALE GENOMIC DNA]</scope>
    <source>
        <strain evidence="2">IBT 14082</strain>
    </source>
</reference>
<name>A0A1V6TH45_9EURO</name>
<dbReference type="EMBL" id="MLQL01000009">
    <property type="protein sequence ID" value="OQE24923.1"/>
    <property type="molecule type" value="Genomic_DNA"/>
</dbReference>
<evidence type="ECO:0000313" key="2">
    <source>
        <dbReference type="Proteomes" id="UP000191342"/>
    </source>
</evidence>
<gene>
    <name evidence="1" type="ORF">PENFLA_c009G02460</name>
</gene>
<sequence>MEPIAAVMDNSMKLTSFTALAAAIILFLNLLAGAHPTTGSIADPMSPSTLEYDTMLTSRTVAILGRGESRKITVPYFGSVEIARAEHVPVHSPGIHDDESMRTTNPTPASFVLNEPHDEVFPSWTVANDMFFAYHGTGRVICRNHLGPFNLWKMASTLAMWFCASISTRGFRFEVRDVIFWTPNVFNLKRLHISVREKTT</sequence>
<comment type="caution">
    <text evidence="1">The sequence shown here is derived from an EMBL/GenBank/DDBJ whole genome shotgun (WGS) entry which is preliminary data.</text>
</comment>